<sequence length="473" mass="51114">MSYGVTPQGWLSKPFSVIRDELVEELELETGKKIPSTPDSVVGQILNIFAAEVADNYDVGQVLTDNIRLSKAQGVYLDYIGEGFGLRRLRASGSTGELLFKGNNASVVPINFPVKDGINRNVLTTESVTITSTACYTIDLKVSSVVVGDDYRIEIEGVSYSYTATGGDTKTNILENLSLVINGKGVTSSVANETITITNNVKNNNLTFNTSPNIFTTSVGALCKAESATTGALSFPAESIDTLVGVAIGVNSVINPSDFTLGRFREDDEEFRLRIRTQKSNTGTATKPAIEASLRNIVGVTAASIVENEEVFPVNGIPEKGFIAYVSGGDEQKIAETIFNTKATTIKTGGDILRIVEDSEGNEVAIRFSRNPIKYAWVRVTYTLNDEEVIPSQVQTAIKQSIVNYGSTRYSGEDFVNTKLYKALYTDVSGVFFSNIEIAVTSTSSGTPSYTTAVIPISDVENLEFSEDRVVFV</sequence>
<evidence type="ECO:0000313" key="1">
    <source>
        <dbReference type="EMBL" id="ADX87889.1"/>
    </source>
</evidence>
<dbReference type="OrthoDB" id="2155at10239"/>
<organism evidence="1 2">
    <name type="scientific">Vibrio phage ICP1</name>
    <dbReference type="NCBI Taxonomy" id="979525"/>
    <lineage>
        <taxon>Viruses</taxon>
        <taxon>Duplodnaviria</taxon>
        <taxon>Heunggongvirae</taxon>
        <taxon>Uroviricota</taxon>
        <taxon>Caudoviricetes</taxon>
        <taxon>Mohonavirus</taxon>
        <taxon>Mohonavirus ICP1</taxon>
    </lineage>
</organism>
<dbReference type="Proteomes" id="UP000007502">
    <property type="component" value="Segment"/>
</dbReference>
<reference evidence="1 2" key="1">
    <citation type="journal article" date="2011" name="MBio">
        <title>Evidence of a dominant lineage of Vibrio cholerae-specific lytic bacteriophages shed by cholera patients over a 10-year period in Dhaka, Bangladesh.</title>
        <authorList>
            <person name="Seed K.D."/>
            <person name="Bodi K.L."/>
            <person name="Kropinski A.M."/>
            <person name="Ackermann H.W."/>
            <person name="Calderwood S.B."/>
            <person name="Qadri F."/>
            <person name="Camilli A."/>
        </authorList>
    </citation>
    <scope>NUCLEOTIDE SEQUENCE [LARGE SCALE GENOMIC DNA]</scope>
</reference>
<dbReference type="EMBL" id="HQ641347">
    <property type="protein sequence ID" value="ADX87889.1"/>
    <property type="molecule type" value="Genomic_DNA"/>
</dbReference>
<protein>
    <submittedName>
        <fullName evidence="1">Putative baseplate component</fullName>
    </submittedName>
</protein>
<evidence type="ECO:0000313" key="2">
    <source>
        <dbReference type="Proteomes" id="UP000007502"/>
    </source>
</evidence>
<gene>
    <name evidence="1" type="primary">ORF73</name>
</gene>
<dbReference type="RefSeq" id="YP_004251014.1">
    <property type="nucleotide sequence ID" value="NC_015157.1"/>
</dbReference>
<dbReference type="KEGG" id="vg:10228552"/>
<accession>F1D195</accession>
<dbReference type="GeneID" id="10228552"/>
<name>F1D195_9CAUD</name>
<proteinExistence type="predicted"/>
<keyword evidence="2" id="KW-1185">Reference proteome</keyword>